<dbReference type="Proteomes" id="UP000289738">
    <property type="component" value="Chromosome B09"/>
</dbReference>
<sequence>MMIVGHLGKLALSSTTIATSLCAVSGFKFGMSCIGNSRRPSLWSKAIYQIWCSNLHLYCNFESSLCSCEILYSV</sequence>
<name>A0A444XR91_ARAHY</name>
<organism evidence="1 2">
    <name type="scientific">Arachis hypogaea</name>
    <name type="common">Peanut</name>
    <dbReference type="NCBI Taxonomy" id="3818"/>
    <lineage>
        <taxon>Eukaryota</taxon>
        <taxon>Viridiplantae</taxon>
        <taxon>Streptophyta</taxon>
        <taxon>Embryophyta</taxon>
        <taxon>Tracheophyta</taxon>
        <taxon>Spermatophyta</taxon>
        <taxon>Magnoliopsida</taxon>
        <taxon>eudicotyledons</taxon>
        <taxon>Gunneridae</taxon>
        <taxon>Pentapetalae</taxon>
        <taxon>rosids</taxon>
        <taxon>fabids</taxon>
        <taxon>Fabales</taxon>
        <taxon>Fabaceae</taxon>
        <taxon>Papilionoideae</taxon>
        <taxon>50 kb inversion clade</taxon>
        <taxon>dalbergioids sensu lato</taxon>
        <taxon>Dalbergieae</taxon>
        <taxon>Pterocarpus clade</taxon>
        <taxon>Arachis</taxon>
    </lineage>
</organism>
<dbReference type="AlphaFoldDB" id="A0A444XR91"/>
<proteinExistence type="predicted"/>
<accession>A0A444XR91</accession>
<gene>
    <name evidence="1" type="ORF">Ahy_B09g098406</name>
</gene>
<evidence type="ECO:0000313" key="1">
    <source>
        <dbReference type="EMBL" id="RYQ92222.1"/>
    </source>
</evidence>
<evidence type="ECO:0000313" key="2">
    <source>
        <dbReference type="Proteomes" id="UP000289738"/>
    </source>
</evidence>
<keyword evidence="2" id="KW-1185">Reference proteome</keyword>
<dbReference type="Gramene" id="arahy.Tifrunner.gnm2.ann2.Ah19g399900.1">
    <property type="protein sequence ID" value="arahy.Tifrunner.gnm2.ann2.Ah19g399900.1-CDS-1"/>
    <property type="gene ID" value="arahy.Tifrunner.gnm2.ann2.Ah19g399900"/>
</dbReference>
<comment type="caution">
    <text evidence="1">The sequence shown here is derived from an EMBL/GenBank/DDBJ whole genome shotgun (WGS) entry which is preliminary data.</text>
</comment>
<reference evidence="1 2" key="1">
    <citation type="submission" date="2019-01" db="EMBL/GenBank/DDBJ databases">
        <title>Sequencing of cultivated peanut Arachis hypogaea provides insights into genome evolution and oil improvement.</title>
        <authorList>
            <person name="Chen X."/>
        </authorList>
    </citation>
    <scope>NUCLEOTIDE SEQUENCE [LARGE SCALE GENOMIC DNA]</scope>
    <source>
        <strain evidence="2">cv. Fuhuasheng</strain>
        <tissue evidence="1">Leaves</tissue>
    </source>
</reference>
<dbReference type="EMBL" id="SDMP01000019">
    <property type="protein sequence ID" value="RYQ92222.1"/>
    <property type="molecule type" value="Genomic_DNA"/>
</dbReference>
<protein>
    <submittedName>
        <fullName evidence="1">Uncharacterized protein</fullName>
    </submittedName>
</protein>
<dbReference type="SMR" id="A0A444XR91"/>